<dbReference type="EMBL" id="JAULSW010000003">
    <property type="protein sequence ID" value="KAK3387828.1"/>
    <property type="molecule type" value="Genomic_DNA"/>
</dbReference>
<accession>A0AAE0NU80</accession>
<evidence type="ECO:0000313" key="2">
    <source>
        <dbReference type="EMBL" id="KAK3387828.1"/>
    </source>
</evidence>
<feature type="compositionally biased region" description="Polar residues" evidence="1">
    <location>
        <begin position="144"/>
        <end position="153"/>
    </location>
</feature>
<gene>
    <name evidence="2" type="ORF">B0H63DRAFT_521849</name>
</gene>
<reference evidence="2" key="2">
    <citation type="submission" date="2023-06" db="EMBL/GenBank/DDBJ databases">
        <authorList>
            <consortium name="Lawrence Berkeley National Laboratory"/>
            <person name="Haridas S."/>
            <person name="Hensen N."/>
            <person name="Bonometti L."/>
            <person name="Westerberg I."/>
            <person name="Brannstrom I.O."/>
            <person name="Guillou S."/>
            <person name="Cros-Aarteil S."/>
            <person name="Calhoun S."/>
            <person name="Kuo A."/>
            <person name="Mondo S."/>
            <person name="Pangilinan J."/>
            <person name="Riley R."/>
            <person name="LaButti K."/>
            <person name="Andreopoulos B."/>
            <person name="Lipzen A."/>
            <person name="Chen C."/>
            <person name="Yanf M."/>
            <person name="Daum C."/>
            <person name="Ng V."/>
            <person name="Clum A."/>
            <person name="Steindorff A."/>
            <person name="Ohm R."/>
            <person name="Martin F."/>
            <person name="Silar P."/>
            <person name="Natvig D."/>
            <person name="Lalanne C."/>
            <person name="Gautier V."/>
            <person name="Ament-velasquez S.L."/>
            <person name="Kruys A."/>
            <person name="Hutchinson M.I."/>
            <person name="Powell A.J."/>
            <person name="Barry K."/>
            <person name="Miller A.N."/>
            <person name="Grigoriev I.V."/>
            <person name="Debuchy R."/>
            <person name="Gladieux P."/>
            <person name="Thoren M.H."/>
            <person name="Johannesson H."/>
        </authorList>
    </citation>
    <scope>NUCLEOTIDE SEQUENCE</scope>
    <source>
        <strain evidence="2">CBS 232.78</strain>
    </source>
</reference>
<dbReference type="Proteomes" id="UP001285441">
    <property type="component" value="Unassembled WGS sequence"/>
</dbReference>
<reference evidence="2" key="1">
    <citation type="journal article" date="2023" name="Mol. Phylogenet. Evol.">
        <title>Genome-scale phylogeny and comparative genomics of the fungal order Sordariales.</title>
        <authorList>
            <person name="Hensen N."/>
            <person name="Bonometti L."/>
            <person name="Westerberg I."/>
            <person name="Brannstrom I.O."/>
            <person name="Guillou S."/>
            <person name="Cros-Aarteil S."/>
            <person name="Calhoun S."/>
            <person name="Haridas S."/>
            <person name="Kuo A."/>
            <person name="Mondo S."/>
            <person name="Pangilinan J."/>
            <person name="Riley R."/>
            <person name="LaButti K."/>
            <person name="Andreopoulos B."/>
            <person name="Lipzen A."/>
            <person name="Chen C."/>
            <person name="Yan M."/>
            <person name="Daum C."/>
            <person name="Ng V."/>
            <person name="Clum A."/>
            <person name="Steindorff A."/>
            <person name="Ohm R.A."/>
            <person name="Martin F."/>
            <person name="Silar P."/>
            <person name="Natvig D.O."/>
            <person name="Lalanne C."/>
            <person name="Gautier V."/>
            <person name="Ament-Velasquez S.L."/>
            <person name="Kruys A."/>
            <person name="Hutchinson M.I."/>
            <person name="Powell A.J."/>
            <person name="Barry K."/>
            <person name="Miller A.N."/>
            <person name="Grigoriev I.V."/>
            <person name="Debuchy R."/>
            <person name="Gladieux P."/>
            <person name="Hiltunen Thoren M."/>
            <person name="Johannesson H."/>
        </authorList>
    </citation>
    <scope>NUCLEOTIDE SEQUENCE</scope>
    <source>
        <strain evidence="2">CBS 232.78</strain>
    </source>
</reference>
<organism evidence="2 3">
    <name type="scientific">Podospora didyma</name>
    <dbReference type="NCBI Taxonomy" id="330526"/>
    <lineage>
        <taxon>Eukaryota</taxon>
        <taxon>Fungi</taxon>
        <taxon>Dikarya</taxon>
        <taxon>Ascomycota</taxon>
        <taxon>Pezizomycotina</taxon>
        <taxon>Sordariomycetes</taxon>
        <taxon>Sordariomycetidae</taxon>
        <taxon>Sordariales</taxon>
        <taxon>Podosporaceae</taxon>
        <taxon>Podospora</taxon>
    </lineage>
</organism>
<protein>
    <submittedName>
        <fullName evidence="2">Uncharacterized protein</fullName>
    </submittedName>
</protein>
<evidence type="ECO:0000313" key="3">
    <source>
        <dbReference type="Proteomes" id="UP001285441"/>
    </source>
</evidence>
<keyword evidence="3" id="KW-1185">Reference proteome</keyword>
<sequence length="638" mass="70970">MAGDLEAASSQLRCCSSTVAHLRTMGGEKMAAVTTECQSQLEVLETLLGKVRAIQATRAPVPTEQEELAAIITDLHAELRSLRELVNVRIAQRYDRAPVGGFDSRLQLCLKRLEALVMPLEAYIDDDNSSELSATKSLDEKQQLSDAPKTSSIWRWPDRKQKPQGSSSTAKRLSPARMTPTIALLARGYLSIVGGNYRAALVPFQAALAKEWGKGGSLEALALAYVGCCLYHLHEMDSAQAHMMEAARLAMASGTIYSRPIAMMCTSGSINALAHNGKWDEAEAIYRRDVASCTAHLAAPNRPGVLSKWRRLLPLEKALIQQGKGQMMEALSVLHAAHDRLEEAAACLRESLPLLETILMPDSQRFRAEIDLAEVLFRLGRTAEAEAALAAADRRIRTKMHGMMVEYKEILDAKFNLALLTHLMGNQAAAEPLFSENVMLEQQWYDRRYAKRPEKKAKTKYLARALMWQGECQKELGKNEQAAESFLAAAAICDGITRCRTDTIKPCSCGAYYQGWGQLLQARAHRLLGDWSAAKIEEAIRNAVEYSKNYGAGGILGYCFKTECQVELGEFFLELGAPEAASTAWRYQARSSVEELRRRYRGQFCARNMMRVTVLSRKVEERVALLPRPFRALYPDPF</sequence>
<name>A0AAE0NU80_9PEZI</name>
<feature type="region of interest" description="Disordered" evidence="1">
    <location>
        <begin position="134"/>
        <end position="174"/>
    </location>
</feature>
<evidence type="ECO:0000256" key="1">
    <source>
        <dbReference type="SAM" id="MobiDB-lite"/>
    </source>
</evidence>
<dbReference type="AlphaFoldDB" id="A0AAE0NU80"/>
<dbReference type="SUPFAM" id="SSF48452">
    <property type="entry name" value="TPR-like"/>
    <property type="match status" value="2"/>
</dbReference>
<dbReference type="InterPro" id="IPR011990">
    <property type="entry name" value="TPR-like_helical_dom_sf"/>
</dbReference>
<dbReference type="Gene3D" id="1.25.40.10">
    <property type="entry name" value="Tetratricopeptide repeat domain"/>
    <property type="match status" value="2"/>
</dbReference>
<comment type="caution">
    <text evidence="2">The sequence shown here is derived from an EMBL/GenBank/DDBJ whole genome shotgun (WGS) entry which is preliminary data.</text>
</comment>
<proteinExistence type="predicted"/>